<name>A0A368FR06_ANCCA</name>
<dbReference type="GO" id="GO:0006283">
    <property type="term" value="P:transcription-coupled nucleotide-excision repair"/>
    <property type="evidence" value="ECO:0007669"/>
    <property type="project" value="TreeGrafter"/>
</dbReference>
<dbReference type="Pfam" id="PF20867">
    <property type="entry name" value="UVSSA_N"/>
    <property type="match status" value="1"/>
</dbReference>
<protein>
    <submittedName>
        <fullName evidence="1">Uncharacterized protein</fullName>
    </submittedName>
</protein>
<dbReference type="InterPro" id="IPR018610">
    <property type="entry name" value="UVSSA"/>
</dbReference>
<dbReference type="AlphaFoldDB" id="A0A368FR06"/>
<dbReference type="GO" id="GO:0009411">
    <property type="term" value="P:response to UV"/>
    <property type="evidence" value="ECO:0007669"/>
    <property type="project" value="InterPro"/>
</dbReference>
<dbReference type="EMBL" id="JOJR01000949">
    <property type="protein sequence ID" value="RCN33255.1"/>
    <property type="molecule type" value="Genomic_DNA"/>
</dbReference>
<dbReference type="GO" id="GO:0000993">
    <property type="term" value="F:RNA polymerase II complex binding"/>
    <property type="evidence" value="ECO:0007669"/>
    <property type="project" value="TreeGrafter"/>
</dbReference>
<dbReference type="PANTHER" id="PTHR28670:SF1">
    <property type="entry name" value="UV-STIMULATED SCAFFOLD PROTEIN A"/>
    <property type="match status" value="1"/>
</dbReference>
<dbReference type="Proteomes" id="UP000252519">
    <property type="component" value="Unassembled WGS sequence"/>
</dbReference>
<dbReference type="GO" id="GO:0005694">
    <property type="term" value="C:chromosome"/>
    <property type="evidence" value="ECO:0007669"/>
    <property type="project" value="TreeGrafter"/>
</dbReference>
<dbReference type="InterPro" id="IPR049408">
    <property type="entry name" value="UVSSA_N_a-solenoid_rpt"/>
</dbReference>
<keyword evidence="2" id="KW-1185">Reference proteome</keyword>
<dbReference type="OrthoDB" id="5594015at2759"/>
<proteinExistence type="predicted"/>
<comment type="caution">
    <text evidence="1">The sequence shown here is derived from an EMBL/GenBank/DDBJ whole genome shotgun (WGS) entry which is preliminary data.</text>
</comment>
<evidence type="ECO:0000313" key="1">
    <source>
        <dbReference type="EMBL" id="RCN33255.1"/>
    </source>
</evidence>
<reference evidence="1 2" key="1">
    <citation type="submission" date="2014-10" db="EMBL/GenBank/DDBJ databases">
        <title>Draft genome of the hookworm Ancylostoma caninum.</title>
        <authorList>
            <person name="Mitreva M."/>
        </authorList>
    </citation>
    <scope>NUCLEOTIDE SEQUENCE [LARGE SCALE GENOMIC DNA]</scope>
    <source>
        <strain evidence="1 2">Baltimore</strain>
    </source>
</reference>
<dbReference type="STRING" id="29170.A0A368FR06"/>
<sequence length="188" mass="21609">MADDLLRLLRLSTSKLVNEAVNTSGGTVSTDSRDFKRLKSHVRANEGIIPDYVDYLFLSLQRSDSERRRALLSLFDYFFHRSHVFRLKTVENLQELLLLVCETDPLRFPLPGPIAESKQLKVDAIKMVKNWLEKFGPGYEKLNFVGDYLKESKAVDFDSATAELLAERTRKALEEQKAAEKLQKVFHC</sequence>
<gene>
    <name evidence="1" type="ORF">ANCCAN_20915</name>
</gene>
<evidence type="ECO:0000313" key="2">
    <source>
        <dbReference type="Proteomes" id="UP000252519"/>
    </source>
</evidence>
<accession>A0A368FR06</accession>
<organism evidence="1 2">
    <name type="scientific">Ancylostoma caninum</name>
    <name type="common">Dog hookworm</name>
    <dbReference type="NCBI Taxonomy" id="29170"/>
    <lineage>
        <taxon>Eukaryota</taxon>
        <taxon>Metazoa</taxon>
        <taxon>Ecdysozoa</taxon>
        <taxon>Nematoda</taxon>
        <taxon>Chromadorea</taxon>
        <taxon>Rhabditida</taxon>
        <taxon>Rhabditina</taxon>
        <taxon>Rhabditomorpha</taxon>
        <taxon>Strongyloidea</taxon>
        <taxon>Ancylostomatidae</taxon>
        <taxon>Ancylostomatinae</taxon>
        <taxon>Ancylostoma</taxon>
    </lineage>
</organism>
<dbReference type="PANTHER" id="PTHR28670">
    <property type="entry name" value="UV-STIMULATED SCAFFOLD PROTEIN A"/>
    <property type="match status" value="1"/>
</dbReference>